<dbReference type="SUPFAM" id="SSF54695">
    <property type="entry name" value="POZ domain"/>
    <property type="match status" value="1"/>
</dbReference>
<keyword evidence="1" id="KW-0677">Repeat</keyword>
<evidence type="ECO:0000313" key="6">
    <source>
        <dbReference type="Proteomes" id="UP000292082"/>
    </source>
</evidence>
<dbReference type="Pfam" id="PF12796">
    <property type="entry name" value="Ank_2"/>
    <property type="match status" value="1"/>
</dbReference>
<feature type="region of interest" description="Disordered" evidence="3">
    <location>
        <begin position="1370"/>
        <end position="1495"/>
    </location>
</feature>
<protein>
    <recommendedName>
        <fullName evidence="4">BTB domain-containing protein</fullName>
    </recommendedName>
</protein>
<dbReference type="InterPro" id="IPR011333">
    <property type="entry name" value="SKP1/BTB/POZ_sf"/>
</dbReference>
<dbReference type="SUPFAM" id="SSF50985">
    <property type="entry name" value="RCC1/BLIP-II"/>
    <property type="match status" value="1"/>
</dbReference>
<feature type="compositionally biased region" description="Gly residues" evidence="3">
    <location>
        <begin position="1416"/>
        <end position="1426"/>
    </location>
</feature>
<keyword evidence="6" id="KW-1185">Reference proteome</keyword>
<dbReference type="SMART" id="SM00248">
    <property type="entry name" value="ANK"/>
    <property type="match status" value="2"/>
</dbReference>
<evidence type="ECO:0000313" key="5">
    <source>
        <dbReference type="EMBL" id="TBU59511.1"/>
    </source>
</evidence>
<feature type="domain" description="BTB" evidence="4">
    <location>
        <begin position="833"/>
        <end position="897"/>
    </location>
</feature>
<dbReference type="InterPro" id="IPR002110">
    <property type="entry name" value="Ankyrin_rpt"/>
</dbReference>
<dbReference type="SUPFAM" id="SSF48403">
    <property type="entry name" value="Ankyrin repeat"/>
    <property type="match status" value="1"/>
</dbReference>
<dbReference type="STRING" id="114155.A0A4Q9PXW8"/>
<evidence type="ECO:0000256" key="2">
    <source>
        <dbReference type="PROSITE-ProRule" id="PRU00235"/>
    </source>
</evidence>
<evidence type="ECO:0000256" key="3">
    <source>
        <dbReference type="SAM" id="MobiDB-lite"/>
    </source>
</evidence>
<feature type="compositionally biased region" description="Polar residues" evidence="3">
    <location>
        <begin position="1182"/>
        <end position="1214"/>
    </location>
</feature>
<dbReference type="SMART" id="SM00225">
    <property type="entry name" value="BTB"/>
    <property type="match status" value="2"/>
</dbReference>
<feature type="compositionally biased region" description="Acidic residues" evidence="3">
    <location>
        <begin position="1094"/>
        <end position="1105"/>
    </location>
</feature>
<accession>A0A4Q9PXW8</accession>
<evidence type="ECO:0000256" key="1">
    <source>
        <dbReference type="ARBA" id="ARBA00022737"/>
    </source>
</evidence>
<dbReference type="CDD" id="cd18500">
    <property type="entry name" value="BACK_IBtk"/>
    <property type="match status" value="1"/>
</dbReference>
<dbReference type="PANTHER" id="PTHR22872:SF2">
    <property type="entry name" value="INHIBITOR OF BRUTON TYROSINE KINASE"/>
    <property type="match status" value="1"/>
</dbReference>
<dbReference type="Gene3D" id="3.30.710.10">
    <property type="entry name" value="Potassium Channel Kv1.1, Chain A"/>
    <property type="match status" value="2"/>
</dbReference>
<proteinExistence type="predicted"/>
<dbReference type="Pfam" id="PF00415">
    <property type="entry name" value="RCC1"/>
    <property type="match status" value="1"/>
</dbReference>
<dbReference type="InterPro" id="IPR000210">
    <property type="entry name" value="BTB/POZ_dom"/>
</dbReference>
<feature type="compositionally biased region" description="Low complexity" evidence="3">
    <location>
        <begin position="1112"/>
        <end position="1122"/>
    </location>
</feature>
<dbReference type="PANTHER" id="PTHR22872">
    <property type="entry name" value="BTK-BINDING PROTEIN-RELATED"/>
    <property type="match status" value="1"/>
</dbReference>
<feature type="repeat" description="RCC1" evidence="2">
    <location>
        <begin position="170"/>
        <end position="235"/>
    </location>
</feature>
<dbReference type="InterPro" id="IPR000408">
    <property type="entry name" value="Reg_chr_condens"/>
</dbReference>
<dbReference type="InterPro" id="IPR036770">
    <property type="entry name" value="Ankyrin_rpt-contain_sf"/>
</dbReference>
<feature type="compositionally biased region" description="Basic and acidic residues" evidence="3">
    <location>
        <begin position="1427"/>
        <end position="1436"/>
    </location>
</feature>
<dbReference type="InterPro" id="IPR009091">
    <property type="entry name" value="RCC1/BLIP-II"/>
</dbReference>
<feature type="region of interest" description="Disordered" evidence="3">
    <location>
        <begin position="591"/>
        <end position="629"/>
    </location>
</feature>
<dbReference type="InterPro" id="IPR051625">
    <property type="entry name" value="Signaling_Regulatory_Domain"/>
</dbReference>
<feature type="compositionally biased region" description="Polar residues" evidence="3">
    <location>
        <begin position="48"/>
        <end position="57"/>
    </location>
</feature>
<reference evidence="5 6" key="1">
    <citation type="submission" date="2019-01" db="EMBL/GenBank/DDBJ databases">
        <title>Draft genome sequences of three monokaryotic isolates of the white-rot basidiomycete fungus Dichomitus squalens.</title>
        <authorList>
            <consortium name="DOE Joint Genome Institute"/>
            <person name="Lopez S.C."/>
            <person name="Andreopoulos B."/>
            <person name="Pangilinan J."/>
            <person name="Lipzen A."/>
            <person name="Riley R."/>
            <person name="Ahrendt S."/>
            <person name="Ng V."/>
            <person name="Barry K."/>
            <person name="Daum C."/>
            <person name="Grigoriev I.V."/>
            <person name="Hilden K.S."/>
            <person name="Makela M.R."/>
            <person name="de Vries R.P."/>
        </authorList>
    </citation>
    <scope>NUCLEOTIDE SEQUENCE [LARGE SCALE GENOMIC DNA]</scope>
    <source>
        <strain evidence="5 6">CBS 464.89</strain>
    </source>
</reference>
<name>A0A4Q9PXW8_9APHY</name>
<feature type="region of interest" description="Disordered" evidence="3">
    <location>
        <begin position="1049"/>
        <end position="1141"/>
    </location>
</feature>
<feature type="domain" description="BTB" evidence="4">
    <location>
        <begin position="666"/>
        <end position="749"/>
    </location>
</feature>
<dbReference type="Gene3D" id="1.25.40.20">
    <property type="entry name" value="Ankyrin repeat-containing domain"/>
    <property type="match status" value="1"/>
</dbReference>
<feature type="compositionally biased region" description="Polar residues" evidence="3">
    <location>
        <begin position="597"/>
        <end position="610"/>
    </location>
</feature>
<feature type="compositionally biased region" description="Polar residues" evidence="3">
    <location>
        <begin position="1399"/>
        <end position="1408"/>
    </location>
</feature>
<dbReference type="Proteomes" id="UP000292082">
    <property type="component" value="Unassembled WGS sequence"/>
</dbReference>
<dbReference type="Pfam" id="PF13540">
    <property type="entry name" value="RCC1_2"/>
    <property type="match status" value="1"/>
</dbReference>
<dbReference type="Gene3D" id="2.130.10.30">
    <property type="entry name" value="Regulator of chromosome condensation 1/beta-lactamase-inhibitor protein II"/>
    <property type="match status" value="1"/>
</dbReference>
<dbReference type="EMBL" id="ML145113">
    <property type="protein sequence ID" value="TBU59511.1"/>
    <property type="molecule type" value="Genomic_DNA"/>
</dbReference>
<evidence type="ECO:0000259" key="4">
    <source>
        <dbReference type="PROSITE" id="PS50097"/>
    </source>
</evidence>
<feature type="compositionally biased region" description="Acidic residues" evidence="3">
    <location>
        <begin position="616"/>
        <end position="625"/>
    </location>
</feature>
<dbReference type="PRINTS" id="PR00633">
    <property type="entry name" value="RCCNDNSATION"/>
</dbReference>
<dbReference type="CDD" id="cd18186">
    <property type="entry name" value="BTB_POZ_ZBTB_KLHL-like"/>
    <property type="match status" value="2"/>
</dbReference>
<feature type="repeat" description="RCC1" evidence="2">
    <location>
        <begin position="238"/>
        <end position="287"/>
    </location>
</feature>
<dbReference type="PROSITE" id="PS50097">
    <property type="entry name" value="BTB"/>
    <property type="match status" value="2"/>
</dbReference>
<feature type="region of interest" description="Disordered" evidence="3">
    <location>
        <begin position="22"/>
        <end position="57"/>
    </location>
</feature>
<dbReference type="PROSITE" id="PS50012">
    <property type="entry name" value="RCC1_3"/>
    <property type="match status" value="2"/>
</dbReference>
<feature type="region of interest" description="Disordered" evidence="3">
    <location>
        <begin position="1158"/>
        <end position="1218"/>
    </location>
</feature>
<gene>
    <name evidence="5" type="ORF">BD310DRAFT_817287</name>
</gene>
<sequence>MTALHAHFHLRNQQAFQRLLDPTRSQRDPGGSIGSVLPRTLPGGLSTSGGKSWSRPSPLSSAPYVDVNAKDHLGRTVLHLAASSQDASAPEFVRLLLAHPTINVNIADAESHWTPLHRALYHGNLATAQLLLQRLDIDTTLRDIEGYTPFDLYNSTVEGTVPDHDTLRGQELYTWGSNRNAALGVGDGDDRAIPELVSLRVSPVPQTESLNARFTPIRVRQVAMSRLHTVIVTDEPRGNLRVCGFGSGGRLGPGQHTQYTPVPLPGFNLAVESVAVGQDHTLILTKNGEVHSWGLNRFSQLGYIVEPAASGRAEEPIQSTPRKISGAIRNHTIEGVAACKTASACWTGDEVFTWGTNNGQLGYDRVAQPVQIAPRVVTKINKPVLSVSITDSALACLLETQEVICLWNDGDFKVNFPAYSFPSEFVAYRPPQAANRNSASIEKITSCEDTFAALSSSGELFTFTYPSPSDGGASRSKSRFNVQPQRVWALRKQFSAVRDVALGVDGSIIICTESGHVFVRSRNLKAGQGSSVKTFRFQRVPYVQRVTRVCANATGAFAALREDFHPMEVRVVGNRLPQDLASVQPYLKLISPDERSSPSGTSGTVLSPSTEIPPGSDEEEDEEDSAVQSDVKQVKALTSVILRLKEARKGSDAISALDYNDLPYHADLIVNVQSNGIELPTHRVILAARSSVLGEVLSETKTIRDTKSSVAIQGHASKGASPKLARVTFAGCHPLSVLILIVYLYSDELLAVWDPRISHAIHRQLEQLKVKPPQLKAELQALSSLLGLSALSDVVNAPVKRTPKSILSEDMQKLFFRTQTEGVGARARRPLAPDVVLHLADREVFCHSVVLRARSPFFAAFFDDKDWTAKRWTPEGTIVVNFKHMKWRAVEPALKYLCGGGDKEIFDVVEDAHSVDDLIDYAFDVMAVANELHLDRLMLICSWVIMKRVWINNVCAVLTDATHYHATALVRLLQEYIAINMEVFLESRMLEDLTPDLIKQLSAFVRTAQAEKYPLSRSSKIVDKAMETWGEWLALQDIPQTIVPTFRSGAFRDSAKLSPPGPSKRPTKRSDTSAPNSPMLRPTFSNRPVATGIPDDEMFIMDEPEPPPPAAAPTGVSAPGTPSRVPSGSESPGRPVVGWKPITSAPKTDMKAIMAEASTKAPISRSHAMTPARPMEHGLSSRPYTESPGNSGQVPRVSSGSWRVPQPATTTPVSGSPVAPSVMASLGKNGRPQVLGAPSVSGAPIVAAGASITPWSQPSTPRRPVAPGLGPVFLPTRQASAAATSIRRVSSGSVWTPPPVQPVQPVVQSSSRSVTSFAAIQLSQAEQDAPASKDKRSLVEIQEEERARQVEEDFLRWWAAEEERLKEEQAVTAALLEEPPKKPKKSRGGGQKGKGPAIQSVSGTGSDSQVQQPQKGGKGGHPGGDGAQKRQREKATGHGASHGPSQPQAGAIAQSQRGQSHGQGQGVKSRKRHPARSSGVARDDQRLPDAQQAMT</sequence>
<organism evidence="5 6">
    <name type="scientific">Dichomitus squalens</name>
    <dbReference type="NCBI Taxonomy" id="114155"/>
    <lineage>
        <taxon>Eukaryota</taxon>
        <taxon>Fungi</taxon>
        <taxon>Dikarya</taxon>
        <taxon>Basidiomycota</taxon>
        <taxon>Agaricomycotina</taxon>
        <taxon>Agaricomycetes</taxon>
        <taxon>Polyporales</taxon>
        <taxon>Polyporaceae</taxon>
        <taxon>Dichomitus</taxon>
    </lineage>
</organism>
<dbReference type="Pfam" id="PF00651">
    <property type="entry name" value="BTB"/>
    <property type="match status" value="1"/>
</dbReference>